<name>A0A0R1QR08_9LACO</name>
<keyword evidence="2" id="KW-1185">Reference proteome</keyword>
<evidence type="ECO:0000313" key="1">
    <source>
        <dbReference type="EMBL" id="KRL45140.1"/>
    </source>
</evidence>
<sequence>MATNHDATRFKLSELADLGLQFCAVDIPIVGGVIAVVKLITLPIYEIYAHHTVKPELKVVWQRADKLGLNGADLKRLSGSKDFGSIDWASRRNGGITPPLDLIRKVNAELTKRIKVKISR</sequence>
<organism evidence="1 2">
    <name type="scientific">Lacticaseibacillus manihotivorans DSM 13343 = JCM 12514</name>
    <dbReference type="NCBI Taxonomy" id="1423769"/>
    <lineage>
        <taxon>Bacteria</taxon>
        <taxon>Bacillati</taxon>
        <taxon>Bacillota</taxon>
        <taxon>Bacilli</taxon>
        <taxon>Lactobacillales</taxon>
        <taxon>Lactobacillaceae</taxon>
        <taxon>Lacticaseibacillus</taxon>
    </lineage>
</organism>
<evidence type="ECO:0000313" key="2">
    <source>
        <dbReference type="Proteomes" id="UP000051790"/>
    </source>
</evidence>
<dbReference type="RefSeq" id="WP_054713845.1">
    <property type="nucleotide sequence ID" value="NZ_AZEU01000134.1"/>
</dbReference>
<protein>
    <submittedName>
        <fullName evidence="1">Uncharacterized protein</fullName>
    </submittedName>
</protein>
<dbReference type="OrthoDB" id="9889945at2"/>
<reference evidence="1 2" key="1">
    <citation type="journal article" date="2015" name="Genome Announc.">
        <title>Expanding the biotechnology potential of lactobacilli through comparative genomics of 213 strains and associated genera.</title>
        <authorList>
            <person name="Sun Z."/>
            <person name="Harris H.M."/>
            <person name="McCann A."/>
            <person name="Guo C."/>
            <person name="Argimon S."/>
            <person name="Zhang W."/>
            <person name="Yang X."/>
            <person name="Jeffery I.B."/>
            <person name="Cooney J.C."/>
            <person name="Kagawa T.F."/>
            <person name="Liu W."/>
            <person name="Song Y."/>
            <person name="Salvetti E."/>
            <person name="Wrobel A."/>
            <person name="Rasinkangas P."/>
            <person name="Parkhill J."/>
            <person name="Rea M.C."/>
            <person name="O'Sullivan O."/>
            <person name="Ritari J."/>
            <person name="Douillard F.P."/>
            <person name="Paul Ross R."/>
            <person name="Yang R."/>
            <person name="Briner A.E."/>
            <person name="Felis G.E."/>
            <person name="de Vos W.M."/>
            <person name="Barrangou R."/>
            <person name="Klaenhammer T.R."/>
            <person name="Caufield P.W."/>
            <person name="Cui Y."/>
            <person name="Zhang H."/>
            <person name="O'Toole P.W."/>
        </authorList>
    </citation>
    <scope>NUCLEOTIDE SEQUENCE [LARGE SCALE GENOMIC DNA]</scope>
    <source>
        <strain evidence="1 2">DSM 13343</strain>
    </source>
</reference>
<comment type="caution">
    <text evidence="1">The sequence shown here is derived from an EMBL/GenBank/DDBJ whole genome shotgun (WGS) entry which is preliminary data.</text>
</comment>
<proteinExistence type="predicted"/>
<dbReference type="AlphaFoldDB" id="A0A0R1QR08"/>
<accession>A0A0R1QR08</accession>
<gene>
    <name evidence="1" type="ORF">FD01_GL000932</name>
</gene>
<dbReference type="Proteomes" id="UP000051790">
    <property type="component" value="Unassembled WGS sequence"/>
</dbReference>
<dbReference type="EMBL" id="AZEU01000134">
    <property type="protein sequence ID" value="KRL45140.1"/>
    <property type="molecule type" value="Genomic_DNA"/>
</dbReference>
<dbReference type="PATRIC" id="fig|1423769.4.peg.1005"/>